<dbReference type="GO" id="GO:0016020">
    <property type="term" value="C:membrane"/>
    <property type="evidence" value="ECO:0007669"/>
    <property type="project" value="UniProtKB-SubCell"/>
</dbReference>
<comment type="subcellular location">
    <subcellularLocation>
        <location evidence="2">Cell junction</location>
    </subcellularLocation>
    <subcellularLocation>
        <location evidence="1">Membrane</location>
        <topology evidence="1">Multi-pass membrane protein</topology>
    </subcellularLocation>
</comment>
<evidence type="ECO:0000313" key="9">
    <source>
        <dbReference type="Proteomes" id="UP000046395"/>
    </source>
</evidence>
<comment type="similarity">
    <text evidence="3">Belongs to the TMEM47 family.</text>
</comment>
<dbReference type="PANTHER" id="PTHR14399:SF5">
    <property type="entry name" value="CELL JUNCTION PROTEIN VAB-9"/>
    <property type="match status" value="1"/>
</dbReference>
<dbReference type="AlphaFoldDB" id="A0A5S6Q6P4"/>
<dbReference type="WBParaSite" id="TMUE_1000002966.1">
    <property type="protein sequence ID" value="TMUE_1000002966.1"/>
    <property type="gene ID" value="WBGene00293858"/>
</dbReference>
<keyword evidence="9" id="KW-1185">Reference proteome</keyword>
<evidence type="ECO:0000256" key="2">
    <source>
        <dbReference type="ARBA" id="ARBA00004282"/>
    </source>
</evidence>
<evidence type="ECO:0000256" key="6">
    <source>
        <dbReference type="ARBA" id="ARBA00022989"/>
    </source>
</evidence>
<name>A0A5S6Q6P4_TRIMR</name>
<keyword evidence="4 8" id="KW-0812">Transmembrane</keyword>
<evidence type="ECO:0000256" key="7">
    <source>
        <dbReference type="ARBA" id="ARBA00023136"/>
    </source>
</evidence>
<evidence type="ECO:0000256" key="5">
    <source>
        <dbReference type="ARBA" id="ARBA00022949"/>
    </source>
</evidence>
<evidence type="ECO:0000256" key="1">
    <source>
        <dbReference type="ARBA" id="ARBA00004141"/>
    </source>
</evidence>
<dbReference type="GO" id="GO:0098609">
    <property type="term" value="P:cell-cell adhesion"/>
    <property type="evidence" value="ECO:0007669"/>
    <property type="project" value="TreeGrafter"/>
</dbReference>
<keyword evidence="7 8" id="KW-0472">Membrane</keyword>
<dbReference type="Gene3D" id="1.20.140.150">
    <property type="match status" value="1"/>
</dbReference>
<feature type="transmembrane region" description="Helical" evidence="8">
    <location>
        <begin position="85"/>
        <end position="110"/>
    </location>
</feature>
<feature type="transmembrane region" description="Helical" evidence="8">
    <location>
        <begin position="165"/>
        <end position="186"/>
    </location>
</feature>
<evidence type="ECO:0000256" key="8">
    <source>
        <dbReference type="SAM" id="Phobius"/>
    </source>
</evidence>
<dbReference type="InterPro" id="IPR015664">
    <property type="entry name" value="P53_induced"/>
</dbReference>
<keyword evidence="5" id="KW-0965">Cell junction</keyword>
<sequence>MPDATTTIETVTVVRPLKVISLICELLALLMLLLSLSTCAWLKAGSYFKTGLFRECTFADPAGNLLPVGAPPSGICQPSRIILKAYFQITAALLVLAAAGVLAGVCMTAAGLRTVNYGQRYLFYRIAMYLSLIALLAEIISLIVFPVCFYLELENWSGTTWELDWSYGVGWGGSICTFFACLLLIADKEHEEVYYKEKTVYTNSHMVV</sequence>
<feature type="transmembrane region" description="Helical" evidence="8">
    <location>
        <begin position="122"/>
        <end position="145"/>
    </location>
</feature>
<accession>A0A5S6Q6P4</accession>
<evidence type="ECO:0000256" key="3">
    <source>
        <dbReference type="ARBA" id="ARBA00008691"/>
    </source>
</evidence>
<dbReference type="PANTHER" id="PTHR14399">
    <property type="entry name" value="P53-INDUCED PROTEIN RELATED"/>
    <property type="match status" value="1"/>
</dbReference>
<evidence type="ECO:0000256" key="4">
    <source>
        <dbReference type="ARBA" id="ARBA00022692"/>
    </source>
</evidence>
<dbReference type="GO" id="GO:0005911">
    <property type="term" value="C:cell-cell junction"/>
    <property type="evidence" value="ECO:0007669"/>
    <property type="project" value="TreeGrafter"/>
</dbReference>
<organism evidence="9 10">
    <name type="scientific">Trichuris muris</name>
    <name type="common">Mouse whipworm</name>
    <dbReference type="NCBI Taxonomy" id="70415"/>
    <lineage>
        <taxon>Eukaryota</taxon>
        <taxon>Metazoa</taxon>
        <taxon>Ecdysozoa</taxon>
        <taxon>Nematoda</taxon>
        <taxon>Enoplea</taxon>
        <taxon>Dorylaimia</taxon>
        <taxon>Trichinellida</taxon>
        <taxon>Trichuridae</taxon>
        <taxon>Trichuris</taxon>
    </lineage>
</organism>
<reference evidence="10" key="1">
    <citation type="submission" date="2019-12" db="UniProtKB">
        <authorList>
            <consortium name="WormBaseParasite"/>
        </authorList>
    </citation>
    <scope>IDENTIFICATION</scope>
</reference>
<proteinExistence type="inferred from homology"/>
<feature type="transmembrane region" description="Helical" evidence="8">
    <location>
        <begin position="22"/>
        <end position="44"/>
    </location>
</feature>
<dbReference type="Proteomes" id="UP000046395">
    <property type="component" value="Unassembled WGS sequence"/>
</dbReference>
<protein>
    <submittedName>
        <fullName evidence="10">Transmembrane protein 47</fullName>
    </submittedName>
</protein>
<keyword evidence="6 8" id="KW-1133">Transmembrane helix</keyword>
<dbReference type="STRING" id="70415.A0A5S6Q6P4"/>
<evidence type="ECO:0000313" key="10">
    <source>
        <dbReference type="WBParaSite" id="TMUE_1000002966.1"/>
    </source>
</evidence>